<evidence type="ECO:0000313" key="2">
    <source>
        <dbReference type="EMBL" id="KAJ1127077.1"/>
    </source>
</evidence>
<dbReference type="EMBL" id="JANPWB010000011">
    <property type="protein sequence ID" value="KAJ1127077.1"/>
    <property type="molecule type" value="Genomic_DNA"/>
</dbReference>
<name>A0AAV7PFJ4_PLEWA</name>
<keyword evidence="3" id="KW-1185">Reference proteome</keyword>
<accession>A0AAV7PFJ4</accession>
<evidence type="ECO:0000313" key="3">
    <source>
        <dbReference type="Proteomes" id="UP001066276"/>
    </source>
</evidence>
<feature type="compositionally biased region" description="Basic and acidic residues" evidence="1">
    <location>
        <begin position="1"/>
        <end position="25"/>
    </location>
</feature>
<organism evidence="2 3">
    <name type="scientific">Pleurodeles waltl</name>
    <name type="common">Iberian ribbed newt</name>
    <dbReference type="NCBI Taxonomy" id="8319"/>
    <lineage>
        <taxon>Eukaryota</taxon>
        <taxon>Metazoa</taxon>
        <taxon>Chordata</taxon>
        <taxon>Craniata</taxon>
        <taxon>Vertebrata</taxon>
        <taxon>Euteleostomi</taxon>
        <taxon>Amphibia</taxon>
        <taxon>Batrachia</taxon>
        <taxon>Caudata</taxon>
        <taxon>Salamandroidea</taxon>
        <taxon>Salamandridae</taxon>
        <taxon>Pleurodelinae</taxon>
        <taxon>Pleurodeles</taxon>
    </lineage>
</organism>
<reference evidence="2" key="1">
    <citation type="journal article" date="2022" name="bioRxiv">
        <title>Sequencing and chromosome-scale assembly of the giantPleurodeles waltlgenome.</title>
        <authorList>
            <person name="Brown T."/>
            <person name="Elewa A."/>
            <person name="Iarovenko S."/>
            <person name="Subramanian E."/>
            <person name="Araus A.J."/>
            <person name="Petzold A."/>
            <person name="Susuki M."/>
            <person name="Suzuki K.-i.T."/>
            <person name="Hayashi T."/>
            <person name="Toyoda A."/>
            <person name="Oliveira C."/>
            <person name="Osipova E."/>
            <person name="Leigh N.D."/>
            <person name="Simon A."/>
            <person name="Yun M.H."/>
        </authorList>
    </citation>
    <scope>NUCLEOTIDE SEQUENCE</scope>
    <source>
        <strain evidence="2">20211129_DDA</strain>
        <tissue evidence="2">Liver</tissue>
    </source>
</reference>
<dbReference type="AlphaFoldDB" id="A0AAV7PFJ4"/>
<feature type="region of interest" description="Disordered" evidence="1">
    <location>
        <begin position="1"/>
        <end position="46"/>
    </location>
</feature>
<dbReference type="Proteomes" id="UP001066276">
    <property type="component" value="Chromosome 7"/>
</dbReference>
<feature type="region of interest" description="Disordered" evidence="1">
    <location>
        <begin position="74"/>
        <end position="104"/>
    </location>
</feature>
<gene>
    <name evidence="2" type="ORF">NDU88_005483</name>
</gene>
<feature type="compositionally biased region" description="Pro residues" evidence="1">
    <location>
        <begin position="95"/>
        <end position="104"/>
    </location>
</feature>
<protein>
    <submittedName>
        <fullName evidence="2">Uncharacterized protein</fullName>
    </submittedName>
</protein>
<proteinExistence type="predicted"/>
<comment type="caution">
    <text evidence="2">The sequence shown here is derived from an EMBL/GenBank/DDBJ whole genome shotgun (WGS) entry which is preliminary data.</text>
</comment>
<evidence type="ECO:0000256" key="1">
    <source>
        <dbReference type="SAM" id="MobiDB-lite"/>
    </source>
</evidence>
<sequence>MGFSARDSRAARPGLEEPKMADDNGGRVPGPSEERRAAVTARRGSAAGLELGPGVRIIWGSPVVWGCWTFYPPPPPRHPARGSGRLGRSWTGAPRGPPPIERAL</sequence>